<name>A0A9D4ATN8_9SAUR</name>
<dbReference type="SMART" id="SM00239">
    <property type="entry name" value="C2"/>
    <property type="match status" value="1"/>
</dbReference>
<keyword evidence="3" id="KW-1185">Reference proteome</keyword>
<dbReference type="InterPro" id="IPR000008">
    <property type="entry name" value="C2_dom"/>
</dbReference>
<dbReference type="EMBL" id="JAHDVG010000486">
    <property type="protein sequence ID" value="KAH1168150.1"/>
    <property type="molecule type" value="Genomic_DNA"/>
</dbReference>
<dbReference type="SUPFAM" id="SSF49562">
    <property type="entry name" value="C2 domain (Calcium/lipid-binding domain, CaLB)"/>
    <property type="match status" value="1"/>
</dbReference>
<evidence type="ECO:0000313" key="2">
    <source>
        <dbReference type="EMBL" id="KAH1168150.1"/>
    </source>
</evidence>
<dbReference type="InterPro" id="IPR035892">
    <property type="entry name" value="C2_domain_sf"/>
</dbReference>
<dbReference type="InterPro" id="IPR041510">
    <property type="entry name" value="DUF5523"/>
</dbReference>
<dbReference type="Proteomes" id="UP000827986">
    <property type="component" value="Unassembled WGS sequence"/>
</dbReference>
<sequence>MSAVPIGYFFQFPSLPTFTAVLSLPAVYGARSGSSRRPLTVILRKKDAQEAILKNSLRRESARKKDRHIVFVKLTEDSEHVIRHQTEEFVDQNFQEDVADVEKRRSVTEALRGRVREKLKTYKVVQEEKSTDKSLSDTKIYQKKTETEILSDDSFTFFIMTGEEGSELKDLDKNTYQQKLIHDSHRDLDVLNDESSPLLDRVEDVLLPDVLEVKAAEYECNELQINKQWEHLFVPSSSPVVHSFKLPKGMMPRILEDEGLYIPRKPEICRRSYNKMENRLLKQEGGKNWFEESGEIISLPSPIKQSQNFRKRFPLKTGPGLKTIYKKAMQPELESCIITKSGGQRELYQLDLNISSLLFSHHPLFSQEHVLAARLLQLYECFQKRQQHNIALLLSEKLKALINATKIIESSLEASQLSRKTLDDYQWQIRDTKKLYDLEQQKDISLIHSMLKVWKQIKSVRRQQEYTSTPVKLQFQKRLTKKNNEDKYKAGLAQDAEKGRWLEGEDNIDNPDNISETWGKQKGCLDSVPPLVSSAQLAEIKEPLFIPHLTLTAEITAVSKCPMYEQKRRAKVQRQQYFIKIFYNEKQVSCTSVAPLQLDFRVMFQQIFSIQLLNWPESLRLEICESSKRTNMLAKIYLPIPDNTVLQSKGVLEQAEFSCDQQVKPINGEVGSNVPFLLDENETEEVCLLTSGKLMYSLSWAVNEEGIPLAPVSQKIISARYSVPRNINAEIATGLLWFTDRQKLTEWAKEVKIDPNDPEYSDLMEFIMYARSKEQTVSKYFRLEQLQEEFNFVTEEEIKKCKRFQLLQLRNSEQLDFCHFRQIPLYDREIPDAVIQEYESQLEKGISMTDVDPITAQRIRSANFIRKMRKLILKRLVKVKHKFNLMDIVSDYEEIISMSQLRNAVFKIGERRRHLKPQRKERKKVPAQTVSDGDVKLLIRVLRAYNIPSRNPSVTRPAGVHSPAYAINQLSRSRHLLSGNSSYTSDPLSEVTVHPFVEVSFQHTVYQTSTADGSHPCWNEELQVDFISPGHDYSFSGLSKIKDNIYVNIFDEVRVEKHEDTCLKGCSGHSYIRKNWFGSVTFPFSALLEQSKICGTFQVNTPPVLLGYTWSKPCVSPKEHCGQNLKEYTFLTIFATIEPQLSSVENDLESDKFADHEDETLLQRACIFKKNCKAKFPKRRIITSVFDNEGRNILVTKYIRALNPPQLLVDRYLDDPNATFDLISQFVSLIPCVSDTLDENADVDIWMTSEHCINLAVGNKEEHAVLLCNYLLYFGKKAWVLLGTSVLEGKVAYVLTHENEEYLLWNPLNGQCYKQFDTFCPLQSIDCLINRENVWFNTQQNSSPMCISFEISKEGFWRQFLPYNFQCIKTQTVQPKEILYTPTNGSMVEELQNRIEKTLKSKIMEWRFLQPTRWHRQCTALLRQILPKLELRNRIFVTEKEENELESLLEHYW</sequence>
<organism evidence="2 3">
    <name type="scientific">Mauremys mutica</name>
    <name type="common">yellowpond turtle</name>
    <dbReference type="NCBI Taxonomy" id="74926"/>
    <lineage>
        <taxon>Eukaryota</taxon>
        <taxon>Metazoa</taxon>
        <taxon>Chordata</taxon>
        <taxon>Craniata</taxon>
        <taxon>Vertebrata</taxon>
        <taxon>Euteleostomi</taxon>
        <taxon>Archelosauria</taxon>
        <taxon>Testudinata</taxon>
        <taxon>Testudines</taxon>
        <taxon>Cryptodira</taxon>
        <taxon>Durocryptodira</taxon>
        <taxon>Testudinoidea</taxon>
        <taxon>Geoemydidae</taxon>
        <taxon>Geoemydinae</taxon>
        <taxon>Mauremys</taxon>
    </lineage>
</organism>
<protein>
    <recommendedName>
        <fullName evidence="1">C2 domain-containing protein</fullName>
    </recommendedName>
</protein>
<accession>A0A9D4ATN8</accession>
<proteinExistence type="predicted"/>
<evidence type="ECO:0000259" key="1">
    <source>
        <dbReference type="SMART" id="SM00239"/>
    </source>
</evidence>
<dbReference type="InterPro" id="IPR052434">
    <property type="entry name" value="Tectonic-like_complex_comp"/>
</dbReference>
<dbReference type="GO" id="GO:0035869">
    <property type="term" value="C:ciliary transition zone"/>
    <property type="evidence" value="ECO:0007669"/>
    <property type="project" value="TreeGrafter"/>
</dbReference>
<dbReference type="GO" id="GO:1905515">
    <property type="term" value="P:non-motile cilium assembly"/>
    <property type="evidence" value="ECO:0007669"/>
    <property type="project" value="TreeGrafter"/>
</dbReference>
<dbReference type="PANTHER" id="PTHR20837:SF2">
    <property type="entry name" value="PROTEIN CC2D2B"/>
    <property type="match status" value="1"/>
</dbReference>
<dbReference type="GO" id="GO:1904491">
    <property type="term" value="P:protein localization to ciliary transition zone"/>
    <property type="evidence" value="ECO:0007669"/>
    <property type="project" value="TreeGrafter"/>
</dbReference>
<dbReference type="PANTHER" id="PTHR20837">
    <property type="entry name" value="CENTROSOMAL PROTEIN-RELATED"/>
    <property type="match status" value="1"/>
</dbReference>
<gene>
    <name evidence="2" type="ORF">KIL84_003633</name>
</gene>
<feature type="non-terminal residue" evidence="2">
    <location>
        <position position="1453"/>
    </location>
</feature>
<reference evidence="2" key="1">
    <citation type="submission" date="2021-09" db="EMBL/GenBank/DDBJ databases">
        <title>The genome of Mauremys mutica provides insights into the evolution of semi-aquatic lifestyle.</title>
        <authorList>
            <person name="Gong S."/>
            <person name="Gao Y."/>
        </authorList>
    </citation>
    <scope>NUCLEOTIDE SEQUENCE</scope>
    <source>
        <strain evidence="2">MM-2020</strain>
        <tissue evidence="2">Muscle</tissue>
    </source>
</reference>
<dbReference type="Pfam" id="PF15625">
    <property type="entry name" value="CC2D2AN-C2"/>
    <property type="match status" value="1"/>
</dbReference>
<comment type="caution">
    <text evidence="2">The sequence shown here is derived from an EMBL/GenBank/DDBJ whole genome shotgun (WGS) entry which is preliminary data.</text>
</comment>
<dbReference type="Pfam" id="PF17661">
    <property type="entry name" value="DUF5523"/>
    <property type="match status" value="1"/>
</dbReference>
<dbReference type="Pfam" id="PF24656">
    <property type="entry name" value="CEPT76_peptidase"/>
    <property type="match status" value="1"/>
</dbReference>
<feature type="domain" description="C2" evidence="1">
    <location>
        <begin position="936"/>
        <end position="1096"/>
    </location>
</feature>
<dbReference type="InterPro" id="IPR028928">
    <property type="entry name" value="CC2D2AN-C2"/>
</dbReference>
<dbReference type="InterPro" id="IPR056290">
    <property type="entry name" value="CEPT76/DRC7_peptidase-like_dom"/>
</dbReference>
<dbReference type="Gene3D" id="2.60.40.150">
    <property type="entry name" value="C2 domain"/>
    <property type="match status" value="1"/>
</dbReference>
<evidence type="ECO:0000313" key="3">
    <source>
        <dbReference type="Proteomes" id="UP000827986"/>
    </source>
</evidence>